<organism evidence="10 11">
    <name type="scientific">Cadophora malorum</name>
    <dbReference type="NCBI Taxonomy" id="108018"/>
    <lineage>
        <taxon>Eukaryota</taxon>
        <taxon>Fungi</taxon>
        <taxon>Dikarya</taxon>
        <taxon>Ascomycota</taxon>
        <taxon>Pezizomycotina</taxon>
        <taxon>Leotiomycetes</taxon>
        <taxon>Helotiales</taxon>
        <taxon>Ploettnerulaceae</taxon>
        <taxon>Cadophora</taxon>
    </lineage>
</organism>
<dbReference type="OrthoDB" id="654211at2759"/>
<dbReference type="GO" id="GO:0000785">
    <property type="term" value="C:chromatin"/>
    <property type="evidence" value="ECO:0007669"/>
    <property type="project" value="TreeGrafter"/>
</dbReference>
<keyword evidence="4 7" id="KW-0863">Zinc-finger</keyword>
<dbReference type="FunFam" id="3.30.160.60:FF:000100">
    <property type="entry name" value="Zinc finger 45-like"/>
    <property type="match status" value="1"/>
</dbReference>
<evidence type="ECO:0000256" key="4">
    <source>
        <dbReference type="ARBA" id="ARBA00022771"/>
    </source>
</evidence>
<feature type="region of interest" description="Disordered" evidence="8">
    <location>
        <begin position="58"/>
        <end position="122"/>
    </location>
</feature>
<evidence type="ECO:0000256" key="7">
    <source>
        <dbReference type="PROSITE-ProRule" id="PRU00042"/>
    </source>
</evidence>
<name>A0A8H7WBE7_9HELO</name>
<dbReference type="Pfam" id="PF00096">
    <property type="entry name" value="zf-C2H2"/>
    <property type="match status" value="1"/>
</dbReference>
<feature type="compositionally biased region" description="Basic and acidic residues" evidence="8">
    <location>
        <begin position="58"/>
        <end position="67"/>
    </location>
</feature>
<keyword evidence="11" id="KW-1185">Reference proteome</keyword>
<feature type="compositionally biased region" description="Basic and acidic residues" evidence="8">
    <location>
        <begin position="108"/>
        <end position="122"/>
    </location>
</feature>
<dbReference type="InterPro" id="IPR013087">
    <property type="entry name" value="Znf_C2H2_type"/>
</dbReference>
<dbReference type="GO" id="GO:0005634">
    <property type="term" value="C:nucleus"/>
    <property type="evidence" value="ECO:0007669"/>
    <property type="project" value="UniProtKB-SubCell"/>
</dbReference>
<accession>A0A8H7WBE7</accession>
<dbReference type="PROSITE" id="PS00028">
    <property type="entry name" value="ZINC_FINGER_C2H2_1"/>
    <property type="match status" value="1"/>
</dbReference>
<dbReference type="PANTHER" id="PTHR40626:SF11">
    <property type="entry name" value="ZINC FINGER PROTEIN YPR022C"/>
    <property type="match status" value="1"/>
</dbReference>
<feature type="compositionally biased region" description="Polar residues" evidence="8">
    <location>
        <begin position="76"/>
        <end position="106"/>
    </location>
</feature>
<keyword evidence="6" id="KW-0539">Nucleus</keyword>
<evidence type="ECO:0000256" key="6">
    <source>
        <dbReference type="ARBA" id="ARBA00023242"/>
    </source>
</evidence>
<dbReference type="Gene3D" id="3.30.160.60">
    <property type="entry name" value="Classic Zinc Finger"/>
    <property type="match status" value="1"/>
</dbReference>
<feature type="compositionally biased region" description="Low complexity" evidence="8">
    <location>
        <begin position="243"/>
        <end position="270"/>
    </location>
</feature>
<dbReference type="EMBL" id="JAFJYH010000079">
    <property type="protein sequence ID" value="KAG4420704.1"/>
    <property type="molecule type" value="Genomic_DNA"/>
</dbReference>
<protein>
    <recommendedName>
        <fullName evidence="9">C2H2-type domain-containing protein</fullName>
    </recommendedName>
</protein>
<reference evidence="10" key="1">
    <citation type="submission" date="2021-02" db="EMBL/GenBank/DDBJ databases">
        <title>Genome sequence Cadophora malorum strain M34.</title>
        <authorList>
            <person name="Stefanovic E."/>
            <person name="Vu D."/>
            <person name="Scully C."/>
            <person name="Dijksterhuis J."/>
            <person name="Roader J."/>
            <person name="Houbraken J."/>
        </authorList>
    </citation>
    <scope>NUCLEOTIDE SEQUENCE</scope>
    <source>
        <strain evidence="10">M34</strain>
    </source>
</reference>
<dbReference type="InterPro" id="IPR051059">
    <property type="entry name" value="VerF-like"/>
</dbReference>
<feature type="region of interest" description="Disordered" evidence="8">
    <location>
        <begin position="242"/>
        <end position="273"/>
    </location>
</feature>
<dbReference type="SUPFAM" id="SSF57667">
    <property type="entry name" value="beta-beta-alpha zinc fingers"/>
    <property type="match status" value="1"/>
</dbReference>
<dbReference type="GO" id="GO:0008270">
    <property type="term" value="F:zinc ion binding"/>
    <property type="evidence" value="ECO:0007669"/>
    <property type="project" value="UniProtKB-KW"/>
</dbReference>
<evidence type="ECO:0000256" key="2">
    <source>
        <dbReference type="ARBA" id="ARBA00022723"/>
    </source>
</evidence>
<dbReference type="GO" id="GO:0000981">
    <property type="term" value="F:DNA-binding transcription factor activity, RNA polymerase II-specific"/>
    <property type="evidence" value="ECO:0007669"/>
    <property type="project" value="InterPro"/>
</dbReference>
<gene>
    <name evidence="10" type="ORF">IFR04_006192</name>
</gene>
<dbReference type="PROSITE" id="PS50157">
    <property type="entry name" value="ZINC_FINGER_C2H2_2"/>
    <property type="match status" value="1"/>
</dbReference>
<dbReference type="GO" id="GO:0006351">
    <property type="term" value="P:DNA-templated transcription"/>
    <property type="evidence" value="ECO:0007669"/>
    <property type="project" value="InterPro"/>
</dbReference>
<evidence type="ECO:0000259" key="9">
    <source>
        <dbReference type="PROSITE" id="PS50157"/>
    </source>
</evidence>
<dbReference type="PANTHER" id="PTHR40626">
    <property type="entry name" value="MIP31509P"/>
    <property type="match status" value="1"/>
</dbReference>
<dbReference type="AlphaFoldDB" id="A0A8H7WBE7"/>
<evidence type="ECO:0000313" key="10">
    <source>
        <dbReference type="EMBL" id="KAG4420704.1"/>
    </source>
</evidence>
<evidence type="ECO:0000256" key="1">
    <source>
        <dbReference type="ARBA" id="ARBA00004123"/>
    </source>
</evidence>
<feature type="domain" description="C2H2-type" evidence="9">
    <location>
        <begin position="5"/>
        <end position="32"/>
    </location>
</feature>
<dbReference type="InterPro" id="IPR007219">
    <property type="entry name" value="XnlR_reg_dom"/>
</dbReference>
<dbReference type="Pfam" id="PF04082">
    <property type="entry name" value="Fungal_trans"/>
    <property type="match status" value="1"/>
</dbReference>
<sequence length="647" mass="72212">MKTSFPCPQCQTVFSRSAHLRRHQKTHLSDKPYACQFCTVASSRKDVILRHTRNFHPELVEGGHDDNQPEELPAGSRSSRSPQGNSNFNPFSPMSDSGITLGTPQMSDDERSQDQDQNEDRNQLCEETRAQDQGQGHDQVHYDDTYFQEPPLQTRVLAQSGHTQNKDQQPGFWDQPIVDQALLEYAMDFDFELFNFQTDEILPKILGPLPALPLNTQTNILNPVTKQVHAAALSNAEELPACSSSSSSSSSSQSNSSSSACFSPSSSTSSPRDADYESALANFKLIHKDHINSTFSFPPKDTTHRFVDAFFTHTAPHLPLIHRPSFNIATVASPLLLEVMAFGALYLCKRTTAVALHCTTQQLMFQNERGDEALEQTSEFQLWTLQTYLLMSYFGAYGGTSAMQQRVTHVFPYAIKVITGSYRLQLGADVINKTDRAVRILDLLLKERMVAKDSNCSTPDPLLYSTRALLNSLYYHLYASEILTEMKRLLKFPRKRKAPGQNPIEAKTDHWSHMNIALIRAADAMKSDCHMGINYLQRVAPHQLGPVCAIACYEGGLLLSWYLSNKVSLLSRVESSAALDRVIDIVSSEMDETRSTDPGRHSSLPLEVAAVLLSDRSVWQFPSGISEKLKQLTRSSANEPSLLVSSM</sequence>
<comment type="caution">
    <text evidence="10">The sequence shown here is derived from an EMBL/GenBank/DDBJ whole genome shotgun (WGS) entry which is preliminary data.</text>
</comment>
<keyword evidence="5" id="KW-0862">Zinc</keyword>
<proteinExistence type="predicted"/>
<dbReference type="SMART" id="SM00355">
    <property type="entry name" value="ZnF_C2H2"/>
    <property type="match status" value="2"/>
</dbReference>
<evidence type="ECO:0000256" key="5">
    <source>
        <dbReference type="ARBA" id="ARBA00022833"/>
    </source>
</evidence>
<dbReference type="GO" id="GO:0000978">
    <property type="term" value="F:RNA polymerase II cis-regulatory region sequence-specific DNA binding"/>
    <property type="evidence" value="ECO:0007669"/>
    <property type="project" value="InterPro"/>
</dbReference>
<evidence type="ECO:0000256" key="3">
    <source>
        <dbReference type="ARBA" id="ARBA00022737"/>
    </source>
</evidence>
<comment type="subcellular location">
    <subcellularLocation>
        <location evidence="1">Nucleus</location>
    </subcellularLocation>
</comment>
<keyword evidence="3" id="KW-0677">Repeat</keyword>
<dbReference type="Proteomes" id="UP000664132">
    <property type="component" value="Unassembled WGS sequence"/>
</dbReference>
<evidence type="ECO:0000313" key="11">
    <source>
        <dbReference type="Proteomes" id="UP000664132"/>
    </source>
</evidence>
<dbReference type="CDD" id="cd12148">
    <property type="entry name" value="fungal_TF_MHR"/>
    <property type="match status" value="1"/>
</dbReference>
<dbReference type="InterPro" id="IPR036236">
    <property type="entry name" value="Znf_C2H2_sf"/>
</dbReference>
<evidence type="ECO:0000256" key="8">
    <source>
        <dbReference type="SAM" id="MobiDB-lite"/>
    </source>
</evidence>
<keyword evidence="2" id="KW-0479">Metal-binding</keyword>